<accession>A0A1A8PU59</accession>
<sequence>SHLPLLLRLAPLLPGMCLSLQKRRRGEWNKEAGG</sequence>
<evidence type="ECO:0000313" key="1">
    <source>
        <dbReference type="EMBL" id="SBR84806.1"/>
    </source>
</evidence>
<feature type="non-terminal residue" evidence="1">
    <location>
        <position position="1"/>
    </location>
</feature>
<protein>
    <submittedName>
        <fullName evidence="1">Eyes absent homolog 1</fullName>
    </submittedName>
</protein>
<proteinExistence type="predicted"/>
<organism evidence="1">
    <name type="scientific">Nothobranchius rachovii</name>
    <name type="common">bluefin notho</name>
    <dbReference type="NCBI Taxonomy" id="451742"/>
    <lineage>
        <taxon>Eukaryota</taxon>
        <taxon>Metazoa</taxon>
        <taxon>Chordata</taxon>
        <taxon>Craniata</taxon>
        <taxon>Vertebrata</taxon>
        <taxon>Euteleostomi</taxon>
        <taxon>Actinopterygii</taxon>
        <taxon>Neopterygii</taxon>
        <taxon>Teleostei</taxon>
        <taxon>Neoteleostei</taxon>
        <taxon>Acanthomorphata</taxon>
        <taxon>Ovalentaria</taxon>
        <taxon>Atherinomorphae</taxon>
        <taxon>Cyprinodontiformes</taxon>
        <taxon>Nothobranchiidae</taxon>
        <taxon>Nothobranchius</taxon>
    </lineage>
</organism>
<dbReference type="EMBL" id="HAEI01003490">
    <property type="protein sequence ID" value="SBR84806.1"/>
    <property type="molecule type" value="Transcribed_RNA"/>
</dbReference>
<reference evidence="1" key="1">
    <citation type="submission" date="2016-05" db="EMBL/GenBank/DDBJ databases">
        <authorList>
            <person name="Lavstsen T."/>
            <person name="Jespersen J.S."/>
        </authorList>
    </citation>
    <scope>NUCLEOTIDE SEQUENCE</scope>
    <source>
        <tissue evidence="1">Brain</tissue>
    </source>
</reference>
<dbReference type="AlphaFoldDB" id="A0A1A8PU59"/>
<gene>
    <name evidence="1" type="primary">EYA1</name>
</gene>
<reference evidence="1" key="2">
    <citation type="submission" date="2016-06" db="EMBL/GenBank/DDBJ databases">
        <title>The genome of a short-lived fish provides insights into sex chromosome evolution and the genetic control of aging.</title>
        <authorList>
            <person name="Reichwald K."/>
            <person name="Felder M."/>
            <person name="Petzold A."/>
            <person name="Koch P."/>
            <person name="Groth M."/>
            <person name="Platzer M."/>
        </authorList>
    </citation>
    <scope>NUCLEOTIDE SEQUENCE</scope>
    <source>
        <tissue evidence="1">Brain</tissue>
    </source>
</reference>
<name>A0A1A8PU59_9TELE</name>